<gene>
    <name evidence="1" type="ordered locus">Bind_1780</name>
</gene>
<dbReference type="AlphaFoldDB" id="B2IDH2"/>
<dbReference type="KEGG" id="bid:Bind_1780"/>
<evidence type="ECO:0000313" key="2">
    <source>
        <dbReference type="Proteomes" id="UP000001695"/>
    </source>
</evidence>
<dbReference type="eggNOG" id="COG0727">
    <property type="taxonomic scope" value="Bacteria"/>
</dbReference>
<dbReference type="HOGENOM" id="CLU_100182_0_0_5"/>
<accession>B2IDH2</accession>
<dbReference type="Pfam" id="PF03692">
    <property type="entry name" value="CxxCxxCC"/>
    <property type="match status" value="1"/>
</dbReference>
<dbReference type="InterPro" id="IPR005358">
    <property type="entry name" value="Puta_zinc/iron-chelating_dom"/>
</dbReference>
<dbReference type="RefSeq" id="WP_012384765.1">
    <property type="nucleotide sequence ID" value="NC_010581.1"/>
</dbReference>
<name>B2IDH2_BEII9</name>
<reference evidence="2" key="1">
    <citation type="submission" date="2008-03" db="EMBL/GenBank/DDBJ databases">
        <title>Complete sequence of chromosome of Beijerinckia indica subsp. indica ATCC 9039.</title>
        <authorList>
            <consortium name="US DOE Joint Genome Institute"/>
            <person name="Copeland A."/>
            <person name="Lucas S."/>
            <person name="Lapidus A."/>
            <person name="Glavina del Rio T."/>
            <person name="Dalin E."/>
            <person name="Tice H."/>
            <person name="Bruce D."/>
            <person name="Goodwin L."/>
            <person name="Pitluck S."/>
            <person name="LaButti K."/>
            <person name="Schmutz J."/>
            <person name="Larimer F."/>
            <person name="Land M."/>
            <person name="Hauser L."/>
            <person name="Kyrpides N."/>
            <person name="Mikhailova N."/>
            <person name="Dunfield P.F."/>
            <person name="Dedysh S.N."/>
            <person name="Liesack W."/>
            <person name="Saw J.H."/>
            <person name="Alam M."/>
            <person name="Chen Y."/>
            <person name="Murrell J.C."/>
            <person name="Richardson P."/>
        </authorList>
    </citation>
    <scope>NUCLEOTIDE SEQUENCE [LARGE SCALE GENOMIC DNA]</scope>
    <source>
        <strain evidence="2">ATCC 9039 / DSM 1715 / NCIMB 8712</strain>
    </source>
</reference>
<keyword evidence="2" id="KW-1185">Reference proteome</keyword>
<dbReference type="Proteomes" id="UP000001695">
    <property type="component" value="Chromosome"/>
</dbReference>
<sequence>MPILDVANPLSFFKGMNGTFADVIMVERDKDDFLEKLLPKAFTTFDLSVDACAQGMGALACRGGCASCCTIRVAATAPEILHIARHLRALSETQDKATWTQDLLQRLHEANDTTHGLGEQDRMEQGVVCPFIEEGLCVIYAQRPLACRGHASFSEKACVEALNGEEIAVPVSSLHLTVRSLIQNSLQSALRDADLGWGIYELNQALEIALKQPDIEAEWLAGKDVFASAMIMDVSPDEMAETFEAIKAMAA</sequence>
<organism evidence="1 2">
    <name type="scientific">Beijerinckia indica subsp. indica (strain ATCC 9039 / DSM 1715 / NCIMB 8712)</name>
    <dbReference type="NCBI Taxonomy" id="395963"/>
    <lineage>
        <taxon>Bacteria</taxon>
        <taxon>Pseudomonadati</taxon>
        <taxon>Pseudomonadota</taxon>
        <taxon>Alphaproteobacteria</taxon>
        <taxon>Hyphomicrobiales</taxon>
        <taxon>Beijerinckiaceae</taxon>
        <taxon>Beijerinckia</taxon>
    </lineage>
</organism>
<evidence type="ECO:0000313" key="1">
    <source>
        <dbReference type="EMBL" id="ACB95408.1"/>
    </source>
</evidence>
<reference evidence="1 2" key="2">
    <citation type="journal article" date="2010" name="J. Bacteriol.">
        <title>Complete genome sequence of Beijerinckia indica subsp. indica.</title>
        <authorList>
            <person name="Tamas I."/>
            <person name="Dedysh S.N."/>
            <person name="Liesack W."/>
            <person name="Stott M.B."/>
            <person name="Alam M."/>
            <person name="Murrell J.C."/>
            <person name="Dunfield P.F."/>
        </authorList>
    </citation>
    <scope>NUCLEOTIDE SEQUENCE [LARGE SCALE GENOMIC DNA]</scope>
    <source>
        <strain evidence="2">ATCC 9039 / DSM 1715 / NCIMB 8712</strain>
    </source>
</reference>
<dbReference type="OrthoDB" id="259086at2"/>
<proteinExistence type="predicted"/>
<protein>
    <submittedName>
        <fullName evidence="1">Uncharacterized protein</fullName>
    </submittedName>
</protein>
<dbReference type="EMBL" id="CP001016">
    <property type="protein sequence ID" value="ACB95408.1"/>
    <property type="molecule type" value="Genomic_DNA"/>
</dbReference>
<dbReference type="STRING" id="395963.Bind_1780"/>